<evidence type="ECO:0000313" key="7">
    <source>
        <dbReference type="Proteomes" id="UP000535415"/>
    </source>
</evidence>
<dbReference type="PANTHER" id="PTHR12151:SF25">
    <property type="entry name" value="LINALOOL DEHYDRATASE_ISOMERASE DOMAIN-CONTAINING PROTEIN"/>
    <property type="match status" value="1"/>
</dbReference>
<reference evidence="6 7" key="1">
    <citation type="submission" date="2020-08" db="EMBL/GenBank/DDBJ databases">
        <title>Genomic Encyclopedia of Type Strains, Phase IV (KMG-IV): sequencing the most valuable type-strain genomes for metagenomic binning, comparative biology and taxonomic classification.</title>
        <authorList>
            <person name="Goeker M."/>
        </authorList>
    </citation>
    <scope>NUCLEOTIDE SEQUENCE [LARGE SCALE GENOMIC DNA]</scope>
    <source>
        <strain evidence="6 7">DSM 101064</strain>
    </source>
</reference>
<sequence length="204" mass="21907">MSKNLAIATAAVFIVAGAGATFAMSQFGGGGIESCSTSAVAGGDIGGAFELLDKNGELVTDTDIITEPTLVYFGFTFCPDFCPMDMTRNSQAVDILAEEGISATPLFITIDPERDTPEIVGDYAFNFHDKAIGLTGSAEQIDAASKVYRTFYQKDDSGDPDYYLMQHTTLTYLTLPEIGFVDFFRNTNTAEEVAETVSCYVNAI</sequence>
<feature type="signal peptide" evidence="5">
    <location>
        <begin position="1"/>
        <end position="23"/>
    </location>
</feature>
<evidence type="ECO:0000256" key="2">
    <source>
        <dbReference type="ARBA" id="ARBA00023008"/>
    </source>
</evidence>
<comment type="similarity">
    <text evidence="1">Belongs to the SCO1/2 family.</text>
</comment>
<feature type="binding site" evidence="3">
    <location>
        <position position="82"/>
    </location>
    <ligand>
        <name>Cu cation</name>
        <dbReference type="ChEBI" id="CHEBI:23378"/>
    </ligand>
</feature>
<dbReference type="AlphaFoldDB" id="A0A7W9BIT9"/>
<proteinExistence type="inferred from homology"/>
<evidence type="ECO:0000256" key="4">
    <source>
        <dbReference type="PIRSR" id="PIRSR603782-2"/>
    </source>
</evidence>
<dbReference type="CDD" id="cd02968">
    <property type="entry name" value="SCO"/>
    <property type="match status" value="1"/>
</dbReference>
<dbReference type="InterPro" id="IPR003782">
    <property type="entry name" value="SCO1/SenC"/>
</dbReference>
<dbReference type="PANTHER" id="PTHR12151">
    <property type="entry name" value="ELECTRON TRANSPORT PROTIN SCO1/SENC FAMILY MEMBER"/>
    <property type="match status" value="1"/>
</dbReference>
<keyword evidence="2 3" id="KW-0186">Copper</keyword>
<dbReference type="Gene3D" id="3.40.30.10">
    <property type="entry name" value="Glutaredoxin"/>
    <property type="match status" value="1"/>
</dbReference>
<dbReference type="SUPFAM" id="SSF52833">
    <property type="entry name" value="Thioredoxin-like"/>
    <property type="match status" value="1"/>
</dbReference>
<evidence type="ECO:0000256" key="3">
    <source>
        <dbReference type="PIRSR" id="PIRSR603782-1"/>
    </source>
</evidence>
<dbReference type="RefSeq" id="WP_183526175.1">
    <property type="nucleotide sequence ID" value="NZ_JACIJM010000002.1"/>
</dbReference>
<evidence type="ECO:0000256" key="1">
    <source>
        <dbReference type="ARBA" id="ARBA00010996"/>
    </source>
</evidence>
<dbReference type="EMBL" id="JACIJM010000002">
    <property type="protein sequence ID" value="MBB5721290.1"/>
    <property type="molecule type" value="Genomic_DNA"/>
</dbReference>
<keyword evidence="7" id="KW-1185">Reference proteome</keyword>
<dbReference type="FunFam" id="3.40.30.10:FF:000013">
    <property type="entry name" value="Blast:Protein SCO1 homolog, mitochondrial"/>
    <property type="match status" value="1"/>
</dbReference>
<protein>
    <submittedName>
        <fullName evidence="6">Protein SCO1/2</fullName>
    </submittedName>
</protein>
<dbReference type="Pfam" id="PF02630">
    <property type="entry name" value="SCO1-SenC"/>
    <property type="match status" value="1"/>
</dbReference>
<accession>A0A7W9BIT9</accession>
<feature type="binding site" evidence="3">
    <location>
        <position position="78"/>
    </location>
    <ligand>
        <name>Cu cation</name>
        <dbReference type="ChEBI" id="CHEBI:23378"/>
    </ligand>
</feature>
<comment type="caution">
    <text evidence="6">The sequence shown here is derived from an EMBL/GenBank/DDBJ whole genome shotgun (WGS) entry which is preliminary data.</text>
</comment>
<feature type="binding site" evidence="3">
    <location>
        <position position="167"/>
    </location>
    <ligand>
        <name>Cu cation</name>
        <dbReference type="ChEBI" id="CHEBI:23378"/>
    </ligand>
</feature>
<name>A0A7W9BIT9_9RHOB</name>
<dbReference type="Proteomes" id="UP000535415">
    <property type="component" value="Unassembled WGS sequence"/>
</dbReference>
<dbReference type="InterPro" id="IPR036249">
    <property type="entry name" value="Thioredoxin-like_sf"/>
</dbReference>
<keyword evidence="3" id="KW-0479">Metal-binding</keyword>
<feature type="disulfide bond" description="Redox-active" evidence="4">
    <location>
        <begin position="78"/>
        <end position="82"/>
    </location>
</feature>
<keyword evidence="4" id="KW-1015">Disulfide bond</keyword>
<dbReference type="GO" id="GO:0046872">
    <property type="term" value="F:metal ion binding"/>
    <property type="evidence" value="ECO:0007669"/>
    <property type="project" value="UniProtKB-KW"/>
</dbReference>
<gene>
    <name evidence="6" type="ORF">FHS72_000897</name>
</gene>
<organism evidence="6 7">
    <name type="scientific">Yoonia ponticola</name>
    <dbReference type="NCBI Taxonomy" id="1524255"/>
    <lineage>
        <taxon>Bacteria</taxon>
        <taxon>Pseudomonadati</taxon>
        <taxon>Pseudomonadota</taxon>
        <taxon>Alphaproteobacteria</taxon>
        <taxon>Rhodobacterales</taxon>
        <taxon>Paracoccaceae</taxon>
        <taxon>Yoonia</taxon>
    </lineage>
</organism>
<keyword evidence="5" id="KW-0732">Signal</keyword>
<feature type="chain" id="PRO_5031039011" evidence="5">
    <location>
        <begin position="24"/>
        <end position="204"/>
    </location>
</feature>
<evidence type="ECO:0000313" key="6">
    <source>
        <dbReference type="EMBL" id="MBB5721290.1"/>
    </source>
</evidence>
<evidence type="ECO:0000256" key="5">
    <source>
        <dbReference type="SAM" id="SignalP"/>
    </source>
</evidence>